<dbReference type="Pfam" id="PF00078">
    <property type="entry name" value="RVT_1"/>
    <property type="match status" value="1"/>
</dbReference>
<evidence type="ECO:0000259" key="1">
    <source>
        <dbReference type="PROSITE" id="PS50878"/>
    </source>
</evidence>
<protein>
    <recommendedName>
        <fullName evidence="1">Reverse transcriptase domain-containing protein</fullName>
    </recommendedName>
</protein>
<evidence type="ECO:0000313" key="2">
    <source>
        <dbReference type="EMBL" id="KAL0367292.1"/>
    </source>
</evidence>
<dbReference type="PANTHER" id="PTHR33116:SF66">
    <property type="entry name" value="REVERSE TRANSCRIPTASE ZINC-BINDING DOMAIN-CONTAINING PROTEIN"/>
    <property type="match status" value="1"/>
</dbReference>
<dbReference type="InterPro" id="IPR043502">
    <property type="entry name" value="DNA/RNA_pol_sf"/>
</dbReference>
<organism evidence="2">
    <name type="scientific">Sesamum radiatum</name>
    <name type="common">Black benniseed</name>
    <dbReference type="NCBI Taxonomy" id="300843"/>
    <lineage>
        <taxon>Eukaryota</taxon>
        <taxon>Viridiplantae</taxon>
        <taxon>Streptophyta</taxon>
        <taxon>Embryophyta</taxon>
        <taxon>Tracheophyta</taxon>
        <taxon>Spermatophyta</taxon>
        <taxon>Magnoliopsida</taxon>
        <taxon>eudicotyledons</taxon>
        <taxon>Gunneridae</taxon>
        <taxon>Pentapetalae</taxon>
        <taxon>asterids</taxon>
        <taxon>lamiids</taxon>
        <taxon>Lamiales</taxon>
        <taxon>Pedaliaceae</taxon>
        <taxon>Sesamum</taxon>
    </lineage>
</organism>
<reference evidence="2" key="2">
    <citation type="journal article" date="2024" name="Plant">
        <title>Genomic evolution and insights into agronomic trait innovations of Sesamum species.</title>
        <authorList>
            <person name="Miao H."/>
            <person name="Wang L."/>
            <person name="Qu L."/>
            <person name="Liu H."/>
            <person name="Sun Y."/>
            <person name="Le M."/>
            <person name="Wang Q."/>
            <person name="Wei S."/>
            <person name="Zheng Y."/>
            <person name="Lin W."/>
            <person name="Duan Y."/>
            <person name="Cao H."/>
            <person name="Xiong S."/>
            <person name="Wang X."/>
            <person name="Wei L."/>
            <person name="Li C."/>
            <person name="Ma Q."/>
            <person name="Ju M."/>
            <person name="Zhao R."/>
            <person name="Li G."/>
            <person name="Mu C."/>
            <person name="Tian Q."/>
            <person name="Mei H."/>
            <person name="Zhang T."/>
            <person name="Gao T."/>
            <person name="Zhang H."/>
        </authorList>
    </citation>
    <scope>NUCLEOTIDE SEQUENCE</scope>
    <source>
        <strain evidence="2">G02</strain>
    </source>
</reference>
<dbReference type="InterPro" id="IPR000477">
    <property type="entry name" value="RT_dom"/>
</dbReference>
<feature type="domain" description="Reverse transcriptase" evidence="1">
    <location>
        <begin position="1"/>
        <end position="137"/>
    </location>
</feature>
<dbReference type="AlphaFoldDB" id="A0AAW2QIN8"/>
<proteinExistence type="predicted"/>
<reference evidence="2" key="1">
    <citation type="submission" date="2020-06" db="EMBL/GenBank/DDBJ databases">
        <authorList>
            <person name="Li T."/>
            <person name="Hu X."/>
            <person name="Zhang T."/>
            <person name="Song X."/>
            <person name="Zhang H."/>
            <person name="Dai N."/>
            <person name="Sheng W."/>
            <person name="Hou X."/>
            <person name="Wei L."/>
        </authorList>
    </citation>
    <scope>NUCLEOTIDE SEQUENCE</scope>
    <source>
        <strain evidence="2">G02</strain>
        <tissue evidence="2">Leaf</tissue>
    </source>
</reference>
<dbReference type="EMBL" id="JACGWJ010000015">
    <property type="protein sequence ID" value="KAL0367292.1"/>
    <property type="molecule type" value="Genomic_DNA"/>
</dbReference>
<dbReference type="PROSITE" id="PS50878">
    <property type="entry name" value="RT_POL"/>
    <property type="match status" value="1"/>
</dbReference>
<comment type="caution">
    <text evidence="2">The sequence shown here is derived from an EMBL/GenBank/DDBJ whole genome shotgun (WGS) entry which is preliminary data.</text>
</comment>
<gene>
    <name evidence="2" type="ORF">Sradi_3619300</name>
</gene>
<dbReference type="SUPFAM" id="SSF56672">
    <property type="entry name" value="DNA/RNA polymerases"/>
    <property type="match status" value="1"/>
</dbReference>
<name>A0AAW2QIN8_SESRA</name>
<accession>A0AAW2QIN8</accession>
<dbReference type="PANTHER" id="PTHR33116">
    <property type="entry name" value="REVERSE TRANSCRIPTASE ZINC-BINDING DOMAIN-CONTAINING PROTEIN-RELATED-RELATED"/>
    <property type="match status" value="1"/>
</dbReference>
<sequence length="422" mass="48482">MCEWGATWLLPGARGLRQGDPMSPYLFVLAMEVLTLILNQFIDQDGGFTYHWRCEDLRLFQLGFADDLLLFSKADLSSIHLFKRGLLEFAELSGLQVNTQKSHIILSRSAAVYRDMLLPILGYQEGHLPLRYLGLPLLASRLTIADCKPILQKIDDRIRGWDGIMLSFTGRLQLIKSVLTALQVYWAMAFILPKSIIKEIEKRLSSFLWKGSSEVGYAKVSWRQVDWVIHYRLRNASIWTVSDCTGSWSWRKLVRLRVNLRPCITYRVGSGDSFSLWHDPWHDLGPLITSFPLGPQHTGTLSSAPLSLVIRDDRWNWPHITDMESIDITHDLPAIHGGRDRIIWTGPRNSFSSAAAYEVYCPSGPKVDCWDLAIRWASTRWRGRHIVTASYRALLASLIYHIWEERNYRIFQQTDRTPALIA</sequence>